<dbReference type="SUPFAM" id="SSF52266">
    <property type="entry name" value="SGNH hydrolase"/>
    <property type="match status" value="1"/>
</dbReference>
<accession>A0AA89C4F0</accession>
<keyword evidence="3" id="KW-1185">Reference proteome</keyword>
<dbReference type="InterPro" id="IPR036514">
    <property type="entry name" value="SGNH_hydro_sf"/>
</dbReference>
<gene>
    <name evidence="2" type="ORF">FSP39_022757</name>
</gene>
<feature type="compositionally biased region" description="Gly residues" evidence="1">
    <location>
        <begin position="147"/>
        <end position="157"/>
    </location>
</feature>
<sequence>MRLIPDVVVLHSLTNDIKSLDPDTFVGELTKTVDIISNKWCGSKIILSTCTPRFDSIQNQTNAQLVNALVKQKFSAGYANLSLCEHNNMSNNGNPAPDILTSDNYHLSSKGISVLASNIQVALHSALGIQVPAPRGRSPSRNRRGGGRGGRGQGRFR</sequence>
<organism evidence="2 3">
    <name type="scientific">Pinctada imbricata</name>
    <name type="common">Atlantic pearl-oyster</name>
    <name type="synonym">Pinctada martensii</name>
    <dbReference type="NCBI Taxonomy" id="66713"/>
    <lineage>
        <taxon>Eukaryota</taxon>
        <taxon>Metazoa</taxon>
        <taxon>Spiralia</taxon>
        <taxon>Lophotrochozoa</taxon>
        <taxon>Mollusca</taxon>
        <taxon>Bivalvia</taxon>
        <taxon>Autobranchia</taxon>
        <taxon>Pteriomorphia</taxon>
        <taxon>Pterioida</taxon>
        <taxon>Pterioidea</taxon>
        <taxon>Pteriidae</taxon>
        <taxon>Pinctada</taxon>
    </lineage>
</organism>
<reference evidence="2" key="1">
    <citation type="submission" date="2019-08" db="EMBL/GenBank/DDBJ databases">
        <title>The improved chromosome-level genome for the pearl oyster Pinctada fucata martensii using PacBio sequencing and Hi-C.</title>
        <authorList>
            <person name="Zheng Z."/>
        </authorList>
    </citation>
    <scope>NUCLEOTIDE SEQUENCE</scope>
    <source>
        <strain evidence="2">ZZ-2019</strain>
        <tissue evidence="2">Adductor muscle</tissue>
    </source>
</reference>
<feature type="region of interest" description="Disordered" evidence="1">
    <location>
        <begin position="130"/>
        <end position="157"/>
    </location>
</feature>
<evidence type="ECO:0000313" key="2">
    <source>
        <dbReference type="EMBL" id="KAK3100623.1"/>
    </source>
</evidence>
<dbReference type="Gene3D" id="3.40.50.1110">
    <property type="entry name" value="SGNH hydrolase"/>
    <property type="match status" value="1"/>
</dbReference>
<dbReference type="AlphaFoldDB" id="A0AA89C4F0"/>
<proteinExistence type="predicted"/>
<evidence type="ECO:0000313" key="3">
    <source>
        <dbReference type="Proteomes" id="UP001186944"/>
    </source>
</evidence>
<comment type="caution">
    <text evidence="2">The sequence shown here is derived from an EMBL/GenBank/DDBJ whole genome shotgun (WGS) entry which is preliminary data.</text>
</comment>
<name>A0AA89C4F0_PINIB</name>
<dbReference type="CDD" id="cd00229">
    <property type="entry name" value="SGNH_hydrolase"/>
    <property type="match status" value="1"/>
</dbReference>
<evidence type="ECO:0000256" key="1">
    <source>
        <dbReference type="SAM" id="MobiDB-lite"/>
    </source>
</evidence>
<dbReference type="Proteomes" id="UP001186944">
    <property type="component" value="Unassembled WGS sequence"/>
</dbReference>
<dbReference type="EMBL" id="VSWD01000006">
    <property type="protein sequence ID" value="KAK3100623.1"/>
    <property type="molecule type" value="Genomic_DNA"/>
</dbReference>
<protein>
    <submittedName>
        <fullName evidence="2">Uncharacterized protein</fullName>
    </submittedName>
</protein>